<gene>
    <name evidence="2" type="ORF">CLODIP_2_CD14181</name>
</gene>
<proteinExistence type="predicted"/>
<name>A0A8S1CYX5_9INSE</name>
<feature type="compositionally biased region" description="Basic and acidic residues" evidence="1">
    <location>
        <begin position="11"/>
        <end position="28"/>
    </location>
</feature>
<comment type="caution">
    <text evidence="2">The sequence shown here is derived from an EMBL/GenBank/DDBJ whole genome shotgun (WGS) entry which is preliminary data.</text>
</comment>
<evidence type="ECO:0000313" key="3">
    <source>
        <dbReference type="Proteomes" id="UP000494165"/>
    </source>
</evidence>
<dbReference type="AlphaFoldDB" id="A0A8S1CYX5"/>
<reference evidence="2 3" key="1">
    <citation type="submission" date="2020-04" db="EMBL/GenBank/DDBJ databases">
        <authorList>
            <person name="Alioto T."/>
            <person name="Alioto T."/>
            <person name="Gomez Garrido J."/>
        </authorList>
    </citation>
    <scope>NUCLEOTIDE SEQUENCE [LARGE SCALE GENOMIC DNA]</scope>
</reference>
<feature type="region of interest" description="Disordered" evidence="1">
    <location>
        <begin position="1"/>
        <end position="36"/>
    </location>
</feature>
<organism evidence="2 3">
    <name type="scientific">Cloeon dipterum</name>
    <dbReference type="NCBI Taxonomy" id="197152"/>
    <lineage>
        <taxon>Eukaryota</taxon>
        <taxon>Metazoa</taxon>
        <taxon>Ecdysozoa</taxon>
        <taxon>Arthropoda</taxon>
        <taxon>Hexapoda</taxon>
        <taxon>Insecta</taxon>
        <taxon>Pterygota</taxon>
        <taxon>Palaeoptera</taxon>
        <taxon>Ephemeroptera</taxon>
        <taxon>Pisciforma</taxon>
        <taxon>Baetidae</taxon>
        <taxon>Cloeon</taxon>
    </lineage>
</organism>
<accession>A0A8S1CYX5</accession>
<sequence>MMAKIRHTRPCRLDKNSEESSSQDRDQQAEDTSDSAFQTVLEDVRVQKAVRWACEDAHKLRLKQMKASLTKHIDDTEWMFDSLDTILGFSK</sequence>
<dbReference type="EMBL" id="CADEPI010000122">
    <property type="protein sequence ID" value="CAB3375962.1"/>
    <property type="molecule type" value="Genomic_DNA"/>
</dbReference>
<evidence type="ECO:0000313" key="2">
    <source>
        <dbReference type="EMBL" id="CAB3375962.1"/>
    </source>
</evidence>
<keyword evidence="3" id="KW-1185">Reference proteome</keyword>
<dbReference type="Proteomes" id="UP000494165">
    <property type="component" value="Unassembled WGS sequence"/>
</dbReference>
<evidence type="ECO:0000256" key="1">
    <source>
        <dbReference type="SAM" id="MobiDB-lite"/>
    </source>
</evidence>
<feature type="compositionally biased region" description="Basic residues" evidence="1">
    <location>
        <begin position="1"/>
        <end position="10"/>
    </location>
</feature>
<protein>
    <submittedName>
        <fullName evidence="2">Uncharacterized protein</fullName>
    </submittedName>
</protein>